<sequence>MTDDPAAPRSADLRRPNAARMYDYYLGGSSNFEVDRAAADALIELIPRTREGARANRSFLARAVRFCREQGVRQFLDLGSGIPTVGNVHEIAQADDPEVRVVYVDHEPVAVAHGRRLLRDNPATMFVLADLRDTGEVLTRAAELLDFSEPVAVLMVAVLHFVPGAEAGAALAAYREAVQEGFLVLSHATVEDPSLDVDALMKTYGNTETPFCPRSREELEGLLAGCELVEPGLVYAPEWRPDIPSEHPERSGFYAAVARLTLQ</sequence>
<keyword evidence="1" id="KW-0808">Transferase</keyword>
<evidence type="ECO:0000313" key="2">
    <source>
        <dbReference type="Proteomes" id="UP001500979"/>
    </source>
</evidence>
<accession>A0ABN3V4I0</accession>
<name>A0ABN3V4I0_9PSEU</name>
<proteinExistence type="predicted"/>
<dbReference type="InterPro" id="IPR006764">
    <property type="entry name" value="SAM_dep_MeTrfase_SAV2177_type"/>
</dbReference>
<dbReference type="Pfam" id="PF04672">
    <property type="entry name" value="Methyltransf_19"/>
    <property type="match status" value="1"/>
</dbReference>
<keyword evidence="2" id="KW-1185">Reference proteome</keyword>
<dbReference type="InterPro" id="IPR029063">
    <property type="entry name" value="SAM-dependent_MTases_sf"/>
</dbReference>
<dbReference type="PIRSF" id="PIRSF017393">
    <property type="entry name" value="MTase_SAV2177"/>
    <property type="match status" value="1"/>
</dbReference>
<protein>
    <submittedName>
        <fullName evidence="1">SAM-dependent methyltransferase</fullName>
    </submittedName>
</protein>
<dbReference type="SUPFAM" id="SSF53335">
    <property type="entry name" value="S-adenosyl-L-methionine-dependent methyltransferases"/>
    <property type="match status" value="1"/>
</dbReference>
<dbReference type="Proteomes" id="UP001500979">
    <property type="component" value="Unassembled WGS sequence"/>
</dbReference>
<comment type="caution">
    <text evidence="1">The sequence shown here is derived from an EMBL/GenBank/DDBJ whole genome shotgun (WGS) entry which is preliminary data.</text>
</comment>
<dbReference type="EMBL" id="BAAAUX010000004">
    <property type="protein sequence ID" value="GAA2777698.1"/>
    <property type="molecule type" value="Genomic_DNA"/>
</dbReference>
<evidence type="ECO:0000313" key="1">
    <source>
        <dbReference type="EMBL" id="GAA2777698.1"/>
    </source>
</evidence>
<dbReference type="GO" id="GO:0008168">
    <property type="term" value="F:methyltransferase activity"/>
    <property type="evidence" value="ECO:0007669"/>
    <property type="project" value="UniProtKB-KW"/>
</dbReference>
<dbReference type="GO" id="GO:0032259">
    <property type="term" value="P:methylation"/>
    <property type="evidence" value="ECO:0007669"/>
    <property type="project" value="UniProtKB-KW"/>
</dbReference>
<gene>
    <name evidence="1" type="ORF">GCM10010470_08470</name>
</gene>
<keyword evidence="1" id="KW-0489">Methyltransferase</keyword>
<dbReference type="Gene3D" id="3.40.50.150">
    <property type="entry name" value="Vaccinia Virus protein VP39"/>
    <property type="match status" value="1"/>
</dbReference>
<organism evidence="1 2">
    <name type="scientific">Saccharopolyspora taberi</name>
    <dbReference type="NCBI Taxonomy" id="60895"/>
    <lineage>
        <taxon>Bacteria</taxon>
        <taxon>Bacillati</taxon>
        <taxon>Actinomycetota</taxon>
        <taxon>Actinomycetes</taxon>
        <taxon>Pseudonocardiales</taxon>
        <taxon>Pseudonocardiaceae</taxon>
        <taxon>Saccharopolyspora</taxon>
    </lineage>
</organism>
<reference evidence="1 2" key="1">
    <citation type="journal article" date="2019" name="Int. J. Syst. Evol. Microbiol.">
        <title>The Global Catalogue of Microorganisms (GCM) 10K type strain sequencing project: providing services to taxonomists for standard genome sequencing and annotation.</title>
        <authorList>
            <consortium name="The Broad Institute Genomics Platform"/>
            <consortium name="The Broad Institute Genome Sequencing Center for Infectious Disease"/>
            <person name="Wu L."/>
            <person name="Ma J."/>
        </authorList>
    </citation>
    <scope>NUCLEOTIDE SEQUENCE [LARGE SCALE GENOMIC DNA]</scope>
    <source>
        <strain evidence="1 2">JCM 9383</strain>
    </source>
</reference>
<dbReference type="RefSeq" id="WP_344678040.1">
    <property type="nucleotide sequence ID" value="NZ_BAAAUX010000004.1"/>
</dbReference>